<dbReference type="EMBL" id="LBXZ01000002">
    <property type="protein sequence ID" value="KKR41011.1"/>
    <property type="molecule type" value="Genomic_DNA"/>
</dbReference>
<reference evidence="2 3" key="1">
    <citation type="journal article" date="2015" name="Nature">
        <title>rRNA introns, odd ribosomes, and small enigmatic genomes across a large radiation of phyla.</title>
        <authorList>
            <person name="Brown C.T."/>
            <person name="Hug L.A."/>
            <person name="Thomas B.C."/>
            <person name="Sharon I."/>
            <person name="Castelle C.J."/>
            <person name="Singh A."/>
            <person name="Wilkins M.J."/>
            <person name="Williams K.H."/>
            <person name="Banfield J.F."/>
        </authorList>
    </citation>
    <scope>NUCLEOTIDE SEQUENCE [LARGE SCALE GENOMIC DNA]</scope>
</reference>
<gene>
    <name evidence="2" type="ORF">UT75_C0002G0048</name>
</gene>
<evidence type="ECO:0000313" key="3">
    <source>
        <dbReference type="Proteomes" id="UP000034072"/>
    </source>
</evidence>
<dbReference type="Proteomes" id="UP000034072">
    <property type="component" value="Unassembled WGS sequence"/>
</dbReference>
<keyword evidence="1" id="KW-0472">Membrane</keyword>
<feature type="transmembrane region" description="Helical" evidence="1">
    <location>
        <begin position="37"/>
        <end position="55"/>
    </location>
</feature>
<comment type="caution">
    <text evidence="2">The sequence shown here is derived from an EMBL/GenBank/DDBJ whole genome shotgun (WGS) entry which is preliminary data.</text>
</comment>
<keyword evidence="1" id="KW-1133">Transmembrane helix</keyword>
<proteinExistence type="predicted"/>
<protein>
    <submittedName>
        <fullName evidence="2">Uncharacterized protein</fullName>
    </submittedName>
</protein>
<evidence type="ECO:0000256" key="1">
    <source>
        <dbReference type="SAM" id="Phobius"/>
    </source>
</evidence>
<sequence>MWESESSRPSGGFSVIQNPESPLAEAKYTMGTNLKRITVSLLLVVGVVVLISALSSGEPGKDVETVAAFDVPMLVGKDLSGLVAELGIPDNNSEPNMLQIENGTKTWEKSWERGDYFLMATYDVKTRNVIDLFIGAETDAGFVQFRDTKNILKVGGLSSSATGYSVEFVKARNTPGYTGAVIKER</sequence>
<name>A0A0G0QUH1_9BACT</name>
<organism evidence="2 3">
    <name type="scientific">Candidatus Yanofskybacteria bacterium GW2011_GWE2_40_11</name>
    <dbReference type="NCBI Taxonomy" id="1619033"/>
    <lineage>
        <taxon>Bacteria</taxon>
        <taxon>Candidatus Yanofskyibacteriota</taxon>
    </lineage>
</organism>
<accession>A0A0G0QUH1</accession>
<dbReference type="AlphaFoldDB" id="A0A0G0QUH1"/>
<evidence type="ECO:0000313" key="2">
    <source>
        <dbReference type="EMBL" id="KKR41011.1"/>
    </source>
</evidence>
<keyword evidence="1" id="KW-0812">Transmembrane</keyword>